<feature type="region of interest" description="Disordered" evidence="1">
    <location>
        <begin position="1"/>
        <end position="23"/>
    </location>
</feature>
<evidence type="ECO:0000313" key="2">
    <source>
        <dbReference type="EMBL" id="KAH3729597.1"/>
    </source>
</evidence>
<sequence length="58" mass="6487">MSMSNLSSTAFHSKKKAGSMETLKKSITVSTEKDIPSMLCHNYLPFLVTEKDISLHEL</sequence>
<accession>A0A9D4HQR9</accession>
<proteinExistence type="predicted"/>
<gene>
    <name evidence="2" type="ORF">DPMN_055569</name>
</gene>
<evidence type="ECO:0000256" key="1">
    <source>
        <dbReference type="SAM" id="MobiDB-lite"/>
    </source>
</evidence>
<name>A0A9D4HQR9_DREPO</name>
<dbReference type="Proteomes" id="UP000828390">
    <property type="component" value="Unassembled WGS sequence"/>
</dbReference>
<protein>
    <submittedName>
        <fullName evidence="2">Uncharacterized protein</fullName>
    </submittedName>
</protein>
<feature type="compositionally biased region" description="Polar residues" evidence="1">
    <location>
        <begin position="1"/>
        <end position="11"/>
    </location>
</feature>
<reference evidence="2" key="2">
    <citation type="submission" date="2020-11" db="EMBL/GenBank/DDBJ databases">
        <authorList>
            <person name="McCartney M.A."/>
            <person name="Auch B."/>
            <person name="Kono T."/>
            <person name="Mallez S."/>
            <person name="Becker A."/>
            <person name="Gohl D.M."/>
            <person name="Silverstein K.A.T."/>
            <person name="Koren S."/>
            <person name="Bechman K.B."/>
            <person name="Herman A."/>
            <person name="Abrahante J.E."/>
            <person name="Garbe J."/>
        </authorList>
    </citation>
    <scope>NUCLEOTIDE SEQUENCE</scope>
    <source>
        <strain evidence="2">Duluth1</strain>
        <tissue evidence="2">Whole animal</tissue>
    </source>
</reference>
<keyword evidence="3" id="KW-1185">Reference proteome</keyword>
<dbReference type="EMBL" id="JAIWYP010000012">
    <property type="protein sequence ID" value="KAH3729597.1"/>
    <property type="molecule type" value="Genomic_DNA"/>
</dbReference>
<organism evidence="2 3">
    <name type="scientific">Dreissena polymorpha</name>
    <name type="common">Zebra mussel</name>
    <name type="synonym">Mytilus polymorpha</name>
    <dbReference type="NCBI Taxonomy" id="45954"/>
    <lineage>
        <taxon>Eukaryota</taxon>
        <taxon>Metazoa</taxon>
        <taxon>Spiralia</taxon>
        <taxon>Lophotrochozoa</taxon>
        <taxon>Mollusca</taxon>
        <taxon>Bivalvia</taxon>
        <taxon>Autobranchia</taxon>
        <taxon>Heteroconchia</taxon>
        <taxon>Euheterodonta</taxon>
        <taxon>Imparidentia</taxon>
        <taxon>Neoheterodontei</taxon>
        <taxon>Myida</taxon>
        <taxon>Dreissenoidea</taxon>
        <taxon>Dreissenidae</taxon>
        <taxon>Dreissena</taxon>
    </lineage>
</organism>
<evidence type="ECO:0000313" key="3">
    <source>
        <dbReference type="Proteomes" id="UP000828390"/>
    </source>
</evidence>
<comment type="caution">
    <text evidence="2">The sequence shown here is derived from an EMBL/GenBank/DDBJ whole genome shotgun (WGS) entry which is preliminary data.</text>
</comment>
<reference evidence="2" key="1">
    <citation type="journal article" date="2019" name="bioRxiv">
        <title>The Genome of the Zebra Mussel, Dreissena polymorpha: A Resource for Invasive Species Research.</title>
        <authorList>
            <person name="McCartney M.A."/>
            <person name="Auch B."/>
            <person name="Kono T."/>
            <person name="Mallez S."/>
            <person name="Zhang Y."/>
            <person name="Obille A."/>
            <person name="Becker A."/>
            <person name="Abrahante J.E."/>
            <person name="Garbe J."/>
            <person name="Badalamenti J.P."/>
            <person name="Herman A."/>
            <person name="Mangelson H."/>
            <person name="Liachko I."/>
            <person name="Sullivan S."/>
            <person name="Sone E.D."/>
            <person name="Koren S."/>
            <person name="Silverstein K.A.T."/>
            <person name="Beckman K.B."/>
            <person name="Gohl D.M."/>
        </authorList>
    </citation>
    <scope>NUCLEOTIDE SEQUENCE</scope>
    <source>
        <strain evidence="2">Duluth1</strain>
        <tissue evidence="2">Whole animal</tissue>
    </source>
</reference>
<dbReference type="AlphaFoldDB" id="A0A9D4HQR9"/>